<keyword evidence="2" id="KW-1185">Reference proteome</keyword>
<dbReference type="EMBL" id="QICQ01000048">
    <property type="protein sequence ID" value="PXV74206.1"/>
    <property type="molecule type" value="Genomic_DNA"/>
</dbReference>
<evidence type="ECO:0000313" key="2">
    <source>
        <dbReference type="Proteomes" id="UP000247780"/>
    </source>
</evidence>
<name>A0ABX5M943_9PROT</name>
<gene>
    <name evidence="1" type="ORF">C8R14_1484</name>
</gene>
<dbReference type="Proteomes" id="UP000247780">
    <property type="component" value="Unassembled WGS sequence"/>
</dbReference>
<protein>
    <recommendedName>
        <fullName evidence="3">Transposase</fullName>
    </recommendedName>
</protein>
<organism evidence="1 2">
    <name type="scientific">Nitrosomonas eutropha</name>
    <dbReference type="NCBI Taxonomy" id="916"/>
    <lineage>
        <taxon>Bacteria</taxon>
        <taxon>Pseudomonadati</taxon>
        <taxon>Pseudomonadota</taxon>
        <taxon>Betaproteobacteria</taxon>
        <taxon>Nitrosomonadales</taxon>
        <taxon>Nitrosomonadaceae</taxon>
        <taxon>Nitrosomonas</taxon>
    </lineage>
</organism>
<sequence>MPGQRHDIKGVKELITGIDSGALLADKTFDAKLVDSNVTAARLSRGDLSDESTQKSSGH</sequence>
<comment type="caution">
    <text evidence="1">The sequence shown here is derived from an EMBL/GenBank/DDBJ whole genome shotgun (WGS) entry which is preliminary data.</text>
</comment>
<dbReference type="RefSeq" id="WP_082211265.1">
    <property type="nucleotide sequence ID" value="NZ_FNNM01000030.1"/>
</dbReference>
<proteinExistence type="predicted"/>
<evidence type="ECO:0000313" key="1">
    <source>
        <dbReference type="EMBL" id="PXV74206.1"/>
    </source>
</evidence>
<accession>A0ABX5M943</accession>
<evidence type="ECO:0008006" key="3">
    <source>
        <dbReference type="Google" id="ProtNLM"/>
    </source>
</evidence>
<reference evidence="1 2" key="1">
    <citation type="submission" date="2018-04" db="EMBL/GenBank/DDBJ databases">
        <title>Active sludge and wastewater microbial communities from Klosterneuburg, Austria.</title>
        <authorList>
            <person name="Wagner M."/>
        </authorList>
    </citation>
    <scope>NUCLEOTIDE SEQUENCE [LARGE SCALE GENOMIC DNA]</scope>
    <source>
        <strain evidence="1 2">Nm 57</strain>
    </source>
</reference>